<keyword evidence="2" id="KW-1185">Reference proteome</keyword>
<dbReference type="AlphaFoldDB" id="A0A0H5D379"/>
<reference evidence="2" key="1">
    <citation type="submission" date="2015-05" db="EMBL/GenBank/DDBJ databases">
        <authorList>
            <person name="Rodrigo-Torres Lidia"/>
            <person name="Arahal R.David."/>
        </authorList>
    </citation>
    <scope>NUCLEOTIDE SEQUENCE [LARGE SCALE GENOMIC DNA]</scope>
    <source>
        <strain evidence="2">CECT 7321</strain>
    </source>
</reference>
<dbReference type="GeneID" id="78396135"/>
<name>A0A0H5D379_9RHOB</name>
<dbReference type="Proteomes" id="UP000043764">
    <property type="component" value="Unassembled WGS sequence"/>
</dbReference>
<dbReference type="RefSeq" id="WP_046209953.1">
    <property type="nucleotide sequence ID" value="NZ_BSKQ01000001.1"/>
</dbReference>
<evidence type="ECO:0000313" key="1">
    <source>
        <dbReference type="EMBL" id="CRL11469.1"/>
    </source>
</evidence>
<sequence>MQIDDINPQEVEYMTKASEQEKERASFEALINYVMQSASDAQMFGTGESIETARRHLCRTILS</sequence>
<evidence type="ECO:0000313" key="2">
    <source>
        <dbReference type="Proteomes" id="UP000043764"/>
    </source>
</evidence>
<proteinExistence type="predicted"/>
<protein>
    <submittedName>
        <fullName evidence="1">Uncharacterized protein</fullName>
    </submittedName>
</protein>
<accession>A0A0H5D379</accession>
<organism evidence="1 2">
    <name type="scientific">Phaeobacter italicus</name>
    <dbReference type="NCBI Taxonomy" id="481446"/>
    <lineage>
        <taxon>Bacteria</taxon>
        <taxon>Pseudomonadati</taxon>
        <taxon>Pseudomonadota</taxon>
        <taxon>Alphaproteobacteria</taxon>
        <taxon>Rhodobacterales</taxon>
        <taxon>Roseobacteraceae</taxon>
        <taxon>Phaeobacter</taxon>
    </lineage>
</organism>
<dbReference type="EMBL" id="CVRL01000033">
    <property type="protein sequence ID" value="CRL11469.1"/>
    <property type="molecule type" value="Genomic_DNA"/>
</dbReference>
<gene>
    <name evidence="1" type="ORF">NIT7321_02337</name>
</gene>